<evidence type="ECO:0000313" key="3">
    <source>
        <dbReference type="Proteomes" id="UP000464657"/>
    </source>
</evidence>
<organism evidence="2 3">
    <name type="scientific">Kordia antarctica</name>
    <dbReference type="NCBI Taxonomy" id="1218801"/>
    <lineage>
        <taxon>Bacteria</taxon>
        <taxon>Pseudomonadati</taxon>
        <taxon>Bacteroidota</taxon>
        <taxon>Flavobacteriia</taxon>
        <taxon>Flavobacteriales</taxon>
        <taxon>Flavobacteriaceae</taxon>
        <taxon>Kordia</taxon>
    </lineage>
</organism>
<gene>
    <name evidence="2" type="ORF">IMCC3317_40120</name>
</gene>
<proteinExistence type="predicted"/>
<name>A0A7L4ZPG2_9FLAO</name>
<evidence type="ECO:0000313" key="2">
    <source>
        <dbReference type="EMBL" id="QHI38618.1"/>
    </source>
</evidence>
<dbReference type="RefSeq" id="WP_262887065.1">
    <property type="nucleotide sequence ID" value="NZ_CP019288.1"/>
</dbReference>
<accession>A0A7L4ZPG2</accession>
<dbReference type="AlphaFoldDB" id="A0A7L4ZPG2"/>
<feature type="region of interest" description="Disordered" evidence="1">
    <location>
        <begin position="25"/>
        <end position="44"/>
    </location>
</feature>
<reference evidence="2 3" key="1">
    <citation type="journal article" date="2013" name="Int. J. Syst. Evol. Microbiol.">
        <title>Kordia antarctica sp. nov., isolated from Antarctic seawater.</title>
        <authorList>
            <person name="Baek K."/>
            <person name="Choi A."/>
            <person name="Kang I."/>
            <person name="Lee K."/>
            <person name="Cho J.C."/>
        </authorList>
    </citation>
    <scope>NUCLEOTIDE SEQUENCE [LARGE SCALE GENOMIC DNA]</scope>
    <source>
        <strain evidence="2 3">IMCC3317</strain>
    </source>
</reference>
<protein>
    <submittedName>
        <fullName evidence="2">Uncharacterized protein</fullName>
    </submittedName>
</protein>
<dbReference type="KEGG" id="kan:IMCC3317_40120"/>
<dbReference type="Proteomes" id="UP000464657">
    <property type="component" value="Chromosome"/>
</dbReference>
<keyword evidence="3" id="KW-1185">Reference proteome</keyword>
<dbReference type="EMBL" id="CP019288">
    <property type="protein sequence ID" value="QHI38618.1"/>
    <property type="molecule type" value="Genomic_DNA"/>
</dbReference>
<evidence type="ECO:0000256" key="1">
    <source>
        <dbReference type="SAM" id="MobiDB-lite"/>
    </source>
</evidence>
<sequence>MKKRNLKTLKLEKKLISSLDLKKQDSVKGGGNSGYYNSRCCYQH</sequence>